<evidence type="ECO:0000256" key="6">
    <source>
        <dbReference type="SAM" id="MobiDB-lite"/>
    </source>
</evidence>
<comment type="cofactor">
    <cofactor evidence="5">
        <name>Mg(2+)</name>
        <dbReference type="ChEBI" id="CHEBI:18420"/>
    </cofactor>
    <cofactor evidence="5">
        <name>Mn(2+)</name>
        <dbReference type="ChEBI" id="CHEBI:29035"/>
    </cofactor>
</comment>
<dbReference type="GO" id="GO:0046872">
    <property type="term" value="F:metal ion binding"/>
    <property type="evidence" value="ECO:0007669"/>
    <property type="project" value="UniProtKB-KW"/>
</dbReference>
<evidence type="ECO:0000259" key="7">
    <source>
        <dbReference type="SMART" id="SM00990"/>
    </source>
</evidence>
<dbReference type="EMBL" id="KI913961">
    <property type="protein sequence ID" value="ETW02147.1"/>
    <property type="molecule type" value="Genomic_DNA"/>
</dbReference>
<keyword evidence="5" id="KW-0227">DNA damage</keyword>
<evidence type="ECO:0000256" key="2">
    <source>
        <dbReference type="ARBA" id="ARBA00022723"/>
    </source>
</evidence>
<evidence type="ECO:0000256" key="4">
    <source>
        <dbReference type="ARBA" id="ARBA00022842"/>
    </source>
</evidence>
<dbReference type="RefSeq" id="XP_008868752.1">
    <property type="nucleotide sequence ID" value="XM_008870530.1"/>
</dbReference>
<dbReference type="InterPro" id="IPR049132">
    <property type="entry name" value="FAN1-like_euk"/>
</dbReference>
<organism evidence="8">
    <name type="scientific">Aphanomyces invadans</name>
    <dbReference type="NCBI Taxonomy" id="157072"/>
    <lineage>
        <taxon>Eukaryota</taxon>
        <taxon>Sar</taxon>
        <taxon>Stramenopiles</taxon>
        <taxon>Oomycota</taxon>
        <taxon>Saprolegniomycetes</taxon>
        <taxon>Saprolegniales</taxon>
        <taxon>Verrucalvaceae</taxon>
        <taxon>Aphanomyces</taxon>
    </lineage>
</organism>
<dbReference type="EC" id="3.1.4.1" evidence="5"/>
<feature type="region of interest" description="Disordered" evidence="6">
    <location>
        <begin position="610"/>
        <end position="655"/>
    </location>
</feature>
<feature type="compositionally biased region" description="Polar residues" evidence="6">
    <location>
        <begin position="626"/>
        <end position="637"/>
    </location>
</feature>
<keyword evidence="5" id="KW-0464">Manganese</keyword>
<keyword evidence="1 5" id="KW-0540">Nuclease</keyword>
<dbReference type="AlphaFoldDB" id="A0A024U8B8"/>
<dbReference type="GO" id="GO:0004528">
    <property type="term" value="F:phosphodiesterase I activity"/>
    <property type="evidence" value="ECO:0007669"/>
    <property type="project" value="UniProtKB-EC"/>
</dbReference>
<dbReference type="STRING" id="157072.A0A024U8B8"/>
<dbReference type="Pfam" id="PF08774">
    <property type="entry name" value="VRR_NUC"/>
    <property type="match status" value="1"/>
</dbReference>
<dbReference type="GeneID" id="20082770"/>
<evidence type="ECO:0000256" key="5">
    <source>
        <dbReference type="RuleBase" id="RU365033"/>
    </source>
</evidence>
<reference evidence="8" key="1">
    <citation type="submission" date="2013-12" db="EMBL/GenBank/DDBJ databases">
        <title>The Genome Sequence of Aphanomyces invadans NJM9701.</title>
        <authorList>
            <consortium name="The Broad Institute Genomics Platform"/>
            <person name="Russ C."/>
            <person name="Tyler B."/>
            <person name="van West P."/>
            <person name="Dieguez-Uribeondo J."/>
            <person name="Young S.K."/>
            <person name="Zeng Q."/>
            <person name="Gargeya S."/>
            <person name="Fitzgerald M."/>
            <person name="Abouelleil A."/>
            <person name="Alvarado L."/>
            <person name="Chapman S.B."/>
            <person name="Gainer-Dewar J."/>
            <person name="Goldberg J."/>
            <person name="Griggs A."/>
            <person name="Gujja S."/>
            <person name="Hansen M."/>
            <person name="Howarth C."/>
            <person name="Imamovic A."/>
            <person name="Ireland A."/>
            <person name="Larimer J."/>
            <person name="McCowan C."/>
            <person name="Murphy C."/>
            <person name="Pearson M."/>
            <person name="Poon T.W."/>
            <person name="Priest M."/>
            <person name="Roberts A."/>
            <person name="Saif S."/>
            <person name="Shea T."/>
            <person name="Sykes S."/>
            <person name="Wortman J."/>
            <person name="Nusbaum C."/>
            <person name="Birren B."/>
        </authorList>
    </citation>
    <scope>NUCLEOTIDE SEQUENCE [LARGE SCALE GENOMIC DNA]</scope>
    <source>
        <strain evidence="8">NJM9701</strain>
    </source>
</reference>
<name>A0A024U8B8_9STRA</name>
<comment type="subcellular location">
    <subcellularLocation>
        <location evidence="5">Nucleus</location>
    </subcellularLocation>
</comment>
<dbReference type="SMART" id="SM00990">
    <property type="entry name" value="VRR_NUC"/>
    <property type="match status" value="1"/>
</dbReference>
<dbReference type="GO" id="GO:0005634">
    <property type="term" value="C:nucleus"/>
    <property type="evidence" value="ECO:0007669"/>
    <property type="project" value="UniProtKB-SubCell"/>
</dbReference>
<feature type="domain" description="VRR-NUC" evidence="7">
    <location>
        <begin position="449"/>
        <end position="603"/>
    </location>
</feature>
<keyword evidence="4 5" id="KW-0460">Magnesium</keyword>
<gene>
    <name evidence="8" type="ORF">H310_05720</name>
</gene>
<comment type="function">
    <text evidence="5">Nuclease required for the repair of DNA interstrand cross-links (ICL). Acts as a 5'-3' exonuclease that anchors at a cut end of DNA and cleaves DNA successively at every third nucleotide, allowing to excise an ICL from one strand through flanking incisions.</text>
</comment>
<keyword evidence="3 5" id="KW-0378">Hydrolase</keyword>
<dbReference type="PANTHER" id="PTHR15749">
    <property type="entry name" value="FANCONI-ASSOCIATED NUCLEASE 1"/>
    <property type="match status" value="1"/>
</dbReference>
<dbReference type="PANTHER" id="PTHR15749:SF4">
    <property type="entry name" value="FANCONI-ASSOCIATED NUCLEASE 1"/>
    <property type="match status" value="1"/>
</dbReference>
<dbReference type="eggNOG" id="KOG2143">
    <property type="taxonomic scope" value="Eukaryota"/>
</dbReference>
<sequence length="655" mass="73469">MLDRVRNFVTTQRRLDGSFHPLAKHLHAVVNSPARSSERHSPPLTLFQIHPETRDTFYRMHQLMYMTLSVPPSQKPAKFAAWSDWQCSATQYNPTAWPGLLVRFGKLATFQPVKFARTCTIFPNMAALVTFECAAMLRHAMALVVEGVGLDDLVPHGQAELSLEWLDIRPPSVLAFALDDAPFHKLACYASVHIFLSAVPNLDAFVSEIRTCLATAIRSSRAHDRVFLEPYHATYGLARCLDKAIALYEKLGQYDKALILLQELLATQVLRHKRGSWYTRLAINLELHMKQPHEARAVCEQALADCHVSPADRKDLVRRHLRLTKAAVATENEVTAQFPTHTINGRPLNRATGEKSRFIGYDDEGCSVEELVLQHYKLDGWHGTHHEGSQFRTLLGLLLWDVIFMESIPDVFQTPFQSRPLDLDARYADTFYNARAAAIDDVLHTLRLASRKDLCARLAATWSAHEGTQCALVNWEGFSLKYMQLMAVGMGGRALADLIDVWVKHLETSGLPDLFMLRVKWQGATGPDYAMELVDGDMKCVDIAAWCAAGSDEAPMDAMLEQTVEAQFVEVKGPRDRLSDTQIVWLERLNAARIAAVVCYVQEPKKAPVAATSKKRTKKADAAVGKQSTTDKSNPPTKKSKRIPPPHVPIEIFDY</sequence>
<evidence type="ECO:0000256" key="1">
    <source>
        <dbReference type="ARBA" id="ARBA00022722"/>
    </source>
</evidence>
<comment type="similarity">
    <text evidence="5">Belongs to the FAN1 family.</text>
</comment>
<proteinExistence type="inferred from homology"/>
<dbReference type="OrthoDB" id="76364at2759"/>
<keyword evidence="5" id="KW-0539">Nucleus</keyword>
<dbReference type="InterPro" id="IPR033315">
    <property type="entry name" value="Fan1-like"/>
</dbReference>
<accession>A0A024U8B8</accession>
<keyword evidence="2 5" id="KW-0479">Metal-binding</keyword>
<evidence type="ECO:0000313" key="8">
    <source>
        <dbReference type="EMBL" id="ETW02147.1"/>
    </source>
</evidence>
<dbReference type="GO" id="GO:0036297">
    <property type="term" value="P:interstrand cross-link repair"/>
    <property type="evidence" value="ECO:0007669"/>
    <property type="project" value="InterPro"/>
</dbReference>
<dbReference type="InterPro" id="IPR049126">
    <property type="entry name" value="FAN1-like_TPR"/>
</dbReference>
<dbReference type="CDD" id="cd22326">
    <property type="entry name" value="FAN1-like"/>
    <property type="match status" value="1"/>
</dbReference>
<dbReference type="GO" id="GO:0017108">
    <property type="term" value="F:5'-flap endonuclease activity"/>
    <property type="evidence" value="ECO:0007669"/>
    <property type="project" value="TreeGrafter"/>
</dbReference>
<comment type="catalytic activity">
    <reaction evidence="5">
        <text>Hydrolytically removes 5'-nucleotides successively from the 3'-hydroxy termini of 3'-hydroxy-terminated oligonucleotides.</text>
        <dbReference type="EC" id="3.1.4.1"/>
    </reaction>
</comment>
<dbReference type="GO" id="GO:0070336">
    <property type="term" value="F:flap-structured DNA binding"/>
    <property type="evidence" value="ECO:0007669"/>
    <property type="project" value="TreeGrafter"/>
</dbReference>
<evidence type="ECO:0000256" key="3">
    <source>
        <dbReference type="ARBA" id="ARBA00022801"/>
    </source>
</evidence>
<dbReference type="Pfam" id="PF21170">
    <property type="entry name" value="FAN1_TPR"/>
    <property type="match status" value="1"/>
</dbReference>
<dbReference type="InterPro" id="IPR014883">
    <property type="entry name" value="VRR_NUC"/>
</dbReference>
<protein>
    <recommendedName>
        <fullName evidence="5">Fanconi-associated nuclease</fullName>
        <ecNumber evidence="5">3.1.4.1</ecNumber>
    </recommendedName>
</protein>
<keyword evidence="5" id="KW-0234">DNA repair</keyword>
<dbReference type="GO" id="GO:0008409">
    <property type="term" value="F:5'-3' exonuclease activity"/>
    <property type="evidence" value="ECO:0007669"/>
    <property type="project" value="TreeGrafter"/>
</dbReference>
<dbReference type="VEuPathDB" id="FungiDB:H310_05720"/>